<dbReference type="Gene3D" id="3.40.50.300">
    <property type="entry name" value="P-loop containing nucleotide triphosphate hydrolases"/>
    <property type="match status" value="1"/>
</dbReference>
<feature type="domain" description="vWA-MoxR associated protein N-terminal HTH" evidence="2">
    <location>
        <begin position="1"/>
        <end position="85"/>
    </location>
</feature>
<evidence type="ECO:0000259" key="2">
    <source>
        <dbReference type="Pfam" id="PF26355"/>
    </source>
</evidence>
<feature type="domain" description="NB-ARC" evidence="1">
    <location>
        <begin position="130"/>
        <end position="228"/>
    </location>
</feature>
<dbReference type="PANTHER" id="PTHR11017:SF385">
    <property type="entry name" value="DISEASE RESISTANCE PROTEIN (TIR-NBS-LRR CLASS)-RELATED"/>
    <property type="match status" value="1"/>
</dbReference>
<dbReference type="InterPro" id="IPR027417">
    <property type="entry name" value="P-loop_NTPase"/>
</dbReference>
<protein>
    <submittedName>
        <fullName evidence="3">WD-repeat protein</fullName>
    </submittedName>
</protein>
<dbReference type="AlphaFoldDB" id="A0A2P0ZGH4"/>
<organism evidence="3">
    <name type="scientific">Tolypothrix sp. PCC 9353</name>
    <dbReference type="NCBI Taxonomy" id="2099388"/>
    <lineage>
        <taxon>Bacteria</taxon>
        <taxon>Bacillati</taxon>
        <taxon>Cyanobacteriota</taxon>
        <taxon>Cyanophyceae</taxon>
        <taxon>Nostocales</taxon>
        <taxon>Tolypothrichaceae</taxon>
        <taxon>Tolypothrix</taxon>
    </lineage>
</organism>
<evidence type="ECO:0000259" key="1">
    <source>
        <dbReference type="Pfam" id="PF00931"/>
    </source>
</evidence>
<evidence type="ECO:0000313" key="3">
    <source>
        <dbReference type="EMBL" id="AVH79509.1"/>
    </source>
</evidence>
<dbReference type="SUPFAM" id="SSF52540">
    <property type="entry name" value="P-loop containing nucleoside triphosphate hydrolases"/>
    <property type="match status" value="1"/>
</dbReference>
<dbReference type="InterPro" id="IPR044974">
    <property type="entry name" value="Disease_R_plants"/>
</dbReference>
<name>A0A2P0ZGH4_9CYAN</name>
<dbReference type="EMBL" id="MG373768">
    <property type="protein sequence ID" value="AVH79509.1"/>
    <property type="molecule type" value="Genomic_DNA"/>
</dbReference>
<dbReference type="GO" id="GO:0043531">
    <property type="term" value="F:ADP binding"/>
    <property type="evidence" value="ECO:0007669"/>
    <property type="project" value="InterPro"/>
</dbReference>
<dbReference type="Pfam" id="PF26355">
    <property type="entry name" value="HTH_VMAP-M9"/>
    <property type="match status" value="1"/>
</dbReference>
<dbReference type="Pfam" id="PF00931">
    <property type="entry name" value="NB-ARC"/>
    <property type="match status" value="1"/>
</dbReference>
<reference evidence="3" key="1">
    <citation type="journal article" date="2018" name="Science">
        <title>Natural noncanonical protein splicing yields products with diverse ?-amino acid residues.</title>
        <authorList>
            <person name="Morinaka B.I."/>
            <person name="Lakis E."/>
            <person name="Verest M."/>
            <person name="Helf M.J."/>
            <person name="Scalvenzi T."/>
            <person name="Vagstad A.L."/>
            <person name="Sims J."/>
            <person name="Sunagawa S."/>
            <person name="Gugger M."/>
            <person name="Piel J."/>
        </authorList>
    </citation>
    <scope>NUCLEOTIDE SEQUENCE</scope>
    <source>
        <strain evidence="3">PCC 9353</strain>
    </source>
</reference>
<dbReference type="PANTHER" id="PTHR11017">
    <property type="entry name" value="LEUCINE-RICH REPEAT-CONTAINING PROTEIN"/>
    <property type="match status" value="1"/>
</dbReference>
<sequence>MNVEEVIQTIDHIFLTNTGQHLKDVESIILRGAWQAKTYEQIADTCDYSLGYIKQVAAPKLWKLLSEVLGEDISKTNFRFVLERLWQELSTVKLNQTAVRESVSELPPKTPQNWGEIPEIGVFYGRTPELATLKEWLVNQHCRLVAVVGIGGVGKTTLAAKCVQQIQTEFDLIIWRDLRQDPLLSQLLAEISRLTESQQSYLIAQDIDAQITEFINFLRQYRCLVILDATTNIQQSSHTAGHYREGFEIYGKFLKRLGQEYHRSSVMWIGREKPKEIALMAGENCPVRSLSLQGLDSSAKEIFQEKKLLDPDTWDDLIQLYRGNPLALKIVANTIQELFGGKVSAFLKQETIVFGELNDILDEQFEYLSDLEQEILYWLAIECQPISLSQLRGDIVAPVTQAELMEAIESLLRRSLIERNVVEEDVLFSLQQPVVSQYVINQICERVCQEIREFSRHQKIETIEVLRILSLVQQKQKDAVIQEMQVRLVLKPIKNQLYKIFKDESLIAEYLTKILSLLQGKTPLFVGYAKSNVNNLLLELKSDLSNISYR</sequence>
<dbReference type="InterPro" id="IPR002182">
    <property type="entry name" value="NB-ARC"/>
</dbReference>
<dbReference type="InterPro" id="IPR058651">
    <property type="entry name" value="HTH_VMAP-M9"/>
</dbReference>
<accession>A0A2P0ZGH4</accession>
<dbReference type="PRINTS" id="PR00364">
    <property type="entry name" value="DISEASERSIST"/>
</dbReference>
<dbReference type="GO" id="GO:0006952">
    <property type="term" value="P:defense response"/>
    <property type="evidence" value="ECO:0007669"/>
    <property type="project" value="InterPro"/>
</dbReference>
<proteinExistence type="predicted"/>